<dbReference type="AlphaFoldDB" id="A0AAN6G9A5"/>
<protein>
    <submittedName>
        <fullName evidence="2">Uncharacterized protein</fullName>
    </submittedName>
</protein>
<proteinExistence type="predicted"/>
<feature type="compositionally biased region" description="Acidic residues" evidence="1">
    <location>
        <begin position="57"/>
        <end position="89"/>
    </location>
</feature>
<feature type="region of interest" description="Disordered" evidence="1">
    <location>
        <begin position="57"/>
        <end position="100"/>
    </location>
</feature>
<reference evidence="2" key="1">
    <citation type="journal article" date="2023" name="PhytoFront">
        <title>Draft Genome Resources of Seven Strains of Tilletia horrida, Causal Agent of Kernel Smut of Rice.</title>
        <authorList>
            <person name="Khanal S."/>
            <person name="Antony Babu S."/>
            <person name="Zhou X.G."/>
        </authorList>
    </citation>
    <scope>NUCLEOTIDE SEQUENCE</scope>
    <source>
        <strain evidence="2">TX3</strain>
    </source>
</reference>
<comment type="caution">
    <text evidence="2">The sequence shown here is derived from an EMBL/GenBank/DDBJ whole genome shotgun (WGS) entry which is preliminary data.</text>
</comment>
<sequence>MCVLSRQVFICIRCSKELGSVPGSETLRFCPSVYCEDLRTVDEGYLFGDDLCNDCTSSEEDELDQAEEEEVEGLIEQEDEGDETDDADEDVARSGITDEE</sequence>
<name>A0AAN6G9A5_9BASI</name>
<dbReference type="Proteomes" id="UP001176521">
    <property type="component" value="Unassembled WGS sequence"/>
</dbReference>
<dbReference type="EMBL" id="JAPDMQ010000287">
    <property type="protein sequence ID" value="KAK0528046.1"/>
    <property type="molecule type" value="Genomic_DNA"/>
</dbReference>
<organism evidence="2 3">
    <name type="scientific">Tilletia horrida</name>
    <dbReference type="NCBI Taxonomy" id="155126"/>
    <lineage>
        <taxon>Eukaryota</taxon>
        <taxon>Fungi</taxon>
        <taxon>Dikarya</taxon>
        <taxon>Basidiomycota</taxon>
        <taxon>Ustilaginomycotina</taxon>
        <taxon>Exobasidiomycetes</taxon>
        <taxon>Tilletiales</taxon>
        <taxon>Tilletiaceae</taxon>
        <taxon>Tilletia</taxon>
    </lineage>
</organism>
<evidence type="ECO:0000313" key="2">
    <source>
        <dbReference type="EMBL" id="KAK0528046.1"/>
    </source>
</evidence>
<accession>A0AAN6G9A5</accession>
<keyword evidence="3" id="KW-1185">Reference proteome</keyword>
<evidence type="ECO:0000313" key="3">
    <source>
        <dbReference type="Proteomes" id="UP001176521"/>
    </source>
</evidence>
<evidence type="ECO:0000256" key="1">
    <source>
        <dbReference type="SAM" id="MobiDB-lite"/>
    </source>
</evidence>
<gene>
    <name evidence="2" type="ORF">OC842_004674</name>
</gene>